<dbReference type="EMBL" id="CP123735">
    <property type="protein sequence ID" value="WGO86028.1"/>
    <property type="molecule type" value="Genomic_DNA"/>
</dbReference>
<protein>
    <submittedName>
        <fullName evidence="4">Uncharacterized protein</fullName>
    </submittedName>
</protein>
<keyword evidence="2" id="KW-0812">Transmembrane</keyword>
<keyword evidence="2" id="KW-1133">Transmembrane helix</keyword>
<evidence type="ECO:0000313" key="3">
    <source>
        <dbReference type="EMBL" id="SDA44459.1"/>
    </source>
</evidence>
<proteinExistence type="predicted"/>
<feature type="transmembrane region" description="Helical" evidence="2">
    <location>
        <begin position="30"/>
        <end position="49"/>
    </location>
</feature>
<evidence type="ECO:0000313" key="6">
    <source>
        <dbReference type="Proteomes" id="UP001242513"/>
    </source>
</evidence>
<organism evidence="4 6">
    <name type="scientific">Lactobacillus kefiranofaciens</name>
    <dbReference type="NCBI Taxonomy" id="267818"/>
    <lineage>
        <taxon>Bacteria</taxon>
        <taxon>Bacillati</taxon>
        <taxon>Bacillota</taxon>
        <taxon>Bacilli</taxon>
        <taxon>Lactobacillales</taxon>
        <taxon>Lactobacillaceae</taxon>
        <taxon>Lactobacillus</taxon>
    </lineage>
</organism>
<evidence type="ECO:0000256" key="1">
    <source>
        <dbReference type="SAM" id="MobiDB-lite"/>
    </source>
</evidence>
<dbReference type="EMBL" id="FMXC01000004">
    <property type="protein sequence ID" value="SDA44459.1"/>
    <property type="molecule type" value="Genomic_DNA"/>
</dbReference>
<feature type="transmembrane region" description="Helical" evidence="2">
    <location>
        <begin position="7"/>
        <end position="24"/>
    </location>
</feature>
<evidence type="ECO:0000313" key="5">
    <source>
        <dbReference type="Proteomes" id="UP000181860"/>
    </source>
</evidence>
<sequence length="90" mass="10342">MSFWGIVLLVFIALIILSLLFVFFKAFIFLLPVGLIAIALIWLIGWFTGRKNKASMPSSGSYYDWFKKENSTHNPTRKKARNVTTKDVDK</sequence>
<reference evidence="4" key="2">
    <citation type="journal article" date="2022" name="Food Funct.">
        <title>Lactobacillus kefiranofaciens ZW18 from Kefir enhances the anti-tumor effect of anti-programmed cell death 1 (PD-1) immunotherapy by modulating the gut microbiota.</title>
        <authorList>
            <person name="Zhao J."/>
            <person name="Wang Y."/>
            <person name="Wang J."/>
            <person name="Lv M."/>
            <person name="Zhou C."/>
            <person name="Jia L."/>
            <person name="Geng W."/>
        </authorList>
    </citation>
    <scope>NUCLEOTIDE SEQUENCE</scope>
    <source>
        <strain evidence="4">ZW18</strain>
    </source>
</reference>
<evidence type="ECO:0000313" key="4">
    <source>
        <dbReference type="EMBL" id="WGO86028.1"/>
    </source>
</evidence>
<accession>A0AAX3UES5</accession>
<keyword evidence="2" id="KW-0472">Membrane</keyword>
<evidence type="ECO:0000256" key="2">
    <source>
        <dbReference type="SAM" id="Phobius"/>
    </source>
</evidence>
<reference evidence="3 5" key="1">
    <citation type="submission" date="2016-10" db="EMBL/GenBank/DDBJ databases">
        <authorList>
            <person name="Varghese N."/>
            <person name="Submissions S."/>
        </authorList>
    </citation>
    <scope>NUCLEOTIDE SEQUENCE [LARGE SCALE GENOMIC DNA]</scope>
    <source>
        <strain evidence="3 5">ATCC 43761</strain>
    </source>
</reference>
<dbReference type="Proteomes" id="UP000181860">
    <property type="component" value="Unassembled WGS sequence"/>
</dbReference>
<name>A0AAX3UES5_9LACO</name>
<feature type="region of interest" description="Disordered" evidence="1">
    <location>
        <begin position="68"/>
        <end position="90"/>
    </location>
</feature>
<gene>
    <name evidence="4" type="ORF">QEJ78_00580</name>
    <name evidence="3" type="ORF">SAMN02983011_00588</name>
</gene>
<dbReference type="AlphaFoldDB" id="A0AAX3UES5"/>
<dbReference type="Proteomes" id="UP001242513">
    <property type="component" value="Chromosome"/>
</dbReference>
<dbReference type="GeneID" id="72687331"/>
<dbReference type="RefSeq" id="WP_013854457.1">
    <property type="nucleotide sequence ID" value="NZ_CP061341.1"/>
</dbReference>
<reference evidence="4" key="3">
    <citation type="submission" date="2023-04" db="EMBL/GenBank/DDBJ databases">
        <authorList>
            <person name="Wang Y."/>
        </authorList>
    </citation>
    <scope>NUCLEOTIDE SEQUENCE</scope>
    <source>
        <strain evidence="4">ZW18</strain>
    </source>
</reference>
<keyword evidence="5" id="KW-1185">Reference proteome</keyword>